<keyword evidence="3" id="KW-1185">Reference proteome</keyword>
<accession>A0A0H4I080</accession>
<gene>
    <name evidence="2" type="ORF">ABA45_07915</name>
</gene>
<dbReference type="AlphaFoldDB" id="A0A0H4I080"/>
<evidence type="ECO:0000256" key="1">
    <source>
        <dbReference type="SAM" id="Phobius"/>
    </source>
</evidence>
<reference evidence="2 3" key="1">
    <citation type="submission" date="2015-05" db="EMBL/GenBank/DDBJ databases">
        <title>Complete genome of Marinobacter psychrophilus strain 20041T isolated from sea-ice of the Canadian Basin.</title>
        <authorList>
            <person name="Song L."/>
            <person name="Ren L."/>
            <person name="Yu Y."/>
            <person name="Wang X."/>
        </authorList>
    </citation>
    <scope>NUCLEOTIDE SEQUENCE [LARGE SCALE GENOMIC DNA]</scope>
    <source>
        <strain evidence="2 3">20041</strain>
    </source>
</reference>
<name>A0A0H4I080_9GAMM</name>
<dbReference type="STRING" id="330734.ABA45_07915"/>
<protein>
    <submittedName>
        <fullName evidence="2">Uncharacterized protein</fullName>
    </submittedName>
</protein>
<feature type="transmembrane region" description="Helical" evidence="1">
    <location>
        <begin position="36"/>
        <end position="54"/>
    </location>
</feature>
<dbReference type="Proteomes" id="UP000036406">
    <property type="component" value="Chromosome"/>
</dbReference>
<keyword evidence="1" id="KW-1133">Transmembrane helix</keyword>
<feature type="transmembrane region" description="Helical" evidence="1">
    <location>
        <begin position="12"/>
        <end position="30"/>
    </location>
</feature>
<evidence type="ECO:0000313" key="2">
    <source>
        <dbReference type="EMBL" id="AKO52361.1"/>
    </source>
</evidence>
<proteinExistence type="predicted"/>
<keyword evidence="1" id="KW-0812">Transmembrane</keyword>
<organism evidence="2 3">
    <name type="scientific">Marinobacter psychrophilus</name>
    <dbReference type="NCBI Taxonomy" id="330734"/>
    <lineage>
        <taxon>Bacteria</taxon>
        <taxon>Pseudomonadati</taxon>
        <taxon>Pseudomonadota</taxon>
        <taxon>Gammaproteobacteria</taxon>
        <taxon>Pseudomonadales</taxon>
        <taxon>Marinobacteraceae</taxon>
        <taxon>Marinobacter</taxon>
    </lineage>
</organism>
<dbReference type="PATRIC" id="fig|330734.3.peg.1664"/>
<keyword evidence="1" id="KW-0472">Membrane</keyword>
<evidence type="ECO:0000313" key="3">
    <source>
        <dbReference type="Proteomes" id="UP000036406"/>
    </source>
</evidence>
<sequence>MTLIRAIGKGLCAALITALAFFGGFVFSVISVAVSVAISVGGIFFIAFICVAAANSGDEDKRD</sequence>
<dbReference type="KEGG" id="mpq:ABA45_07915"/>
<dbReference type="EMBL" id="CP011494">
    <property type="protein sequence ID" value="AKO52361.1"/>
    <property type="molecule type" value="Genomic_DNA"/>
</dbReference>